<evidence type="ECO:0000313" key="2">
    <source>
        <dbReference type="EMBL" id="SVC26682.1"/>
    </source>
</evidence>
<organism evidence="2">
    <name type="scientific">marine metagenome</name>
    <dbReference type="NCBI Taxonomy" id="408172"/>
    <lineage>
        <taxon>unclassified sequences</taxon>
        <taxon>metagenomes</taxon>
        <taxon>ecological metagenomes</taxon>
    </lineage>
</organism>
<sequence>MKILVTGGAGYIGSILVPQLLQIGYEVIVVDNFMYRQTSLLNCCNDKNLVVINGDSRNKKLIADQVKKVDAILPLACLTGAPLCAKDPLGAKSTNFDAINMLLELRSKNQWIIFPTTNSGYGVGEKGKFCTEETPLRPVSSYGKLKIEMEKILLSHENTITLRYATVFGISPRMRLDLLVNDFTYRALNDRYLVLFEASFKRNYLHVRDAARAFMFCLENFEPMKGEPYNVGLSDANLSKFELCQEIQKFIPNFYFIESPIGEDVDKRDYVVSNTKIETKGFNAKISLKSGIEELIKGYQIIKRNQYSNI</sequence>
<dbReference type="PANTHER" id="PTHR43245:SF23">
    <property type="entry name" value="NAD(P)-BINDING DOMAIN-CONTAINING PROTEIN"/>
    <property type="match status" value="1"/>
</dbReference>
<protein>
    <recommendedName>
        <fullName evidence="1">NAD-dependent epimerase/dehydratase domain-containing protein</fullName>
    </recommendedName>
</protein>
<evidence type="ECO:0000259" key="1">
    <source>
        <dbReference type="Pfam" id="PF01370"/>
    </source>
</evidence>
<dbReference type="CDD" id="cd08946">
    <property type="entry name" value="SDR_e"/>
    <property type="match status" value="1"/>
</dbReference>
<dbReference type="PANTHER" id="PTHR43245">
    <property type="entry name" value="BIFUNCTIONAL POLYMYXIN RESISTANCE PROTEIN ARNA"/>
    <property type="match status" value="1"/>
</dbReference>
<dbReference type="InterPro" id="IPR036291">
    <property type="entry name" value="NAD(P)-bd_dom_sf"/>
</dbReference>
<dbReference type="InterPro" id="IPR001509">
    <property type="entry name" value="Epimerase_deHydtase"/>
</dbReference>
<proteinExistence type="predicted"/>
<gene>
    <name evidence="2" type="ORF">METZ01_LOCUS279536</name>
</gene>
<dbReference type="InterPro" id="IPR050177">
    <property type="entry name" value="Lipid_A_modif_metabolic_enz"/>
</dbReference>
<dbReference type="Gene3D" id="3.40.50.720">
    <property type="entry name" value="NAD(P)-binding Rossmann-like Domain"/>
    <property type="match status" value="1"/>
</dbReference>
<accession>A0A382KTZ2</accession>
<dbReference type="AlphaFoldDB" id="A0A382KTZ2"/>
<dbReference type="EMBL" id="UINC01082160">
    <property type="protein sequence ID" value="SVC26682.1"/>
    <property type="molecule type" value="Genomic_DNA"/>
</dbReference>
<dbReference type="SUPFAM" id="SSF51735">
    <property type="entry name" value="NAD(P)-binding Rossmann-fold domains"/>
    <property type="match status" value="1"/>
</dbReference>
<reference evidence="2" key="1">
    <citation type="submission" date="2018-05" db="EMBL/GenBank/DDBJ databases">
        <authorList>
            <person name="Lanie J.A."/>
            <person name="Ng W.-L."/>
            <person name="Kazmierczak K.M."/>
            <person name="Andrzejewski T.M."/>
            <person name="Davidsen T.M."/>
            <person name="Wayne K.J."/>
            <person name="Tettelin H."/>
            <person name="Glass J.I."/>
            <person name="Rusch D."/>
            <person name="Podicherti R."/>
            <person name="Tsui H.-C.T."/>
            <person name="Winkler M.E."/>
        </authorList>
    </citation>
    <scope>NUCLEOTIDE SEQUENCE</scope>
</reference>
<feature type="domain" description="NAD-dependent epimerase/dehydratase" evidence="1">
    <location>
        <begin position="3"/>
        <end position="232"/>
    </location>
</feature>
<dbReference type="Pfam" id="PF01370">
    <property type="entry name" value="Epimerase"/>
    <property type="match status" value="1"/>
</dbReference>
<name>A0A382KTZ2_9ZZZZ</name>